<dbReference type="GO" id="GO:0043531">
    <property type="term" value="F:ADP binding"/>
    <property type="evidence" value="ECO:0007669"/>
    <property type="project" value="InterPro"/>
</dbReference>
<dbReference type="InterPro" id="IPR038005">
    <property type="entry name" value="RX-like_CC"/>
</dbReference>
<evidence type="ECO:0000259" key="4">
    <source>
        <dbReference type="Pfam" id="PF00931"/>
    </source>
</evidence>
<dbReference type="STRING" id="57577.A0A2K3PD75"/>
<accession>A0A2K3PD75</accession>
<dbReference type="FunFam" id="3.40.50.300:FF:001091">
    <property type="entry name" value="Probable disease resistance protein At1g61300"/>
    <property type="match status" value="1"/>
</dbReference>
<dbReference type="GO" id="GO:0098542">
    <property type="term" value="P:defense response to other organism"/>
    <property type="evidence" value="ECO:0007669"/>
    <property type="project" value="TreeGrafter"/>
</dbReference>
<keyword evidence="3" id="KW-0611">Plant defense</keyword>
<dbReference type="PANTHER" id="PTHR23155">
    <property type="entry name" value="DISEASE RESISTANCE PROTEIN RP"/>
    <property type="match status" value="1"/>
</dbReference>
<feature type="domain" description="Disease resistance N-terminal" evidence="5">
    <location>
        <begin position="5"/>
        <end position="96"/>
    </location>
</feature>
<dbReference type="Gene3D" id="1.10.8.430">
    <property type="entry name" value="Helical domain of apoptotic protease-activating factors"/>
    <property type="match status" value="1"/>
</dbReference>
<proteinExistence type="predicted"/>
<evidence type="ECO:0000256" key="3">
    <source>
        <dbReference type="ARBA" id="ARBA00022821"/>
    </source>
</evidence>
<dbReference type="InterPro" id="IPR055414">
    <property type="entry name" value="LRR_R13L4/SHOC2-like"/>
</dbReference>
<dbReference type="InterPro" id="IPR002182">
    <property type="entry name" value="NB-ARC"/>
</dbReference>
<dbReference type="Pfam" id="PF23598">
    <property type="entry name" value="LRR_14"/>
    <property type="match status" value="1"/>
</dbReference>
<evidence type="ECO:0000313" key="9">
    <source>
        <dbReference type="Proteomes" id="UP000236291"/>
    </source>
</evidence>
<dbReference type="Gene3D" id="3.40.50.300">
    <property type="entry name" value="P-loop containing nucleotide triphosphate hydrolases"/>
    <property type="match status" value="1"/>
</dbReference>
<evidence type="ECO:0000259" key="6">
    <source>
        <dbReference type="Pfam" id="PF23559"/>
    </source>
</evidence>
<dbReference type="Gene3D" id="1.20.5.4130">
    <property type="match status" value="1"/>
</dbReference>
<feature type="domain" description="Disease resistance R13L4/SHOC-2-like LRR" evidence="7">
    <location>
        <begin position="555"/>
        <end position="877"/>
    </location>
</feature>
<dbReference type="SUPFAM" id="SSF52058">
    <property type="entry name" value="L domain-like"/>
    <property type="match status" value="1"/>
</dbReference>
<evidence type="ECO:0000259" key="7">
    <source>
        <dbReference type="Pfam" id="PF23598"/>
    </source>
</evidence>
<dbReference type="EMBL" id="ASHM01005916">
    <property type="protein sequence ID" value="PNY13232.1"/>
    <property type="molecule type" value="Genomic_DNA"/>
</dbReference>
<keyword evidence="1" id="KW-0677">Repeat</keyword>
<dbReference type="Gene3D" id="3.80.10.10">
    <property type="entry name" value="Ribonuclease Inhibitor"/>
    <property type="match status" value="1"/>
</dbReference>
<dbReference type="SUPFAM" id="SSF52540">
    <property type="entry name" value="P-loop containing nucleoside triphosphate hydrolases"/>
    <property type="match status" value="1"/>
</dbReference>
<dbReference type="FunFam" id="1.10.10.10:FF:000322">
    <property type="entry name" value="Probable disease resistance protein At1g63360"/>
    <property type="match status" value="1"/>
</dbReference>
<dbReference type="InterPro" id="IPR032675">
    <property type="entry name" value="LRR_dom_sf"/>
</dbReference>
<keyword evidence="2" id="KW-0547">Nucleotide-binding</keyword>
<sequence length="922" mass="106365">MAEIAVCLAIEQLLPILRKETNLLRGIHQEFSYIKEELESIQAFLKDADKRATVEGDNIRESVKIWVKQVIEVAFRIEDIIDDYIIYVEQQPRDHKCLALLCKIAHSIKTLTSRHRVASEIQDIKSSVKEIKERCERYGFQIQPTFEQGPSTSQKTKWHDPRMIALHMEEADVVGFQMPKERLIDLLVNGRVERTVVSVVGMGGQGKTTLAKNVFDSKEVIGHFHFRAWITVSQSYTIEGLLRDMLRKFYNSLTCDITNMDRGSLIDEVRNYLKKKRYVIVFDDVWNVHFWNEVESAVIDNKNGSKIFITTRNIDVAISCKKSSFVEVHDLQPLTQEQSLELFNKKVFQFDFDGCCPKELIDISFEIVKKCKGLPLAIVAIGGLLSTKDKNTFQWKRFSENLRLELNKDSHLTGIQEILSLSYDDLPYYLRLCLLYFGIYPEDYEIESNRLFGQWIAEGFVKEERGKTLEDVAEGYLTELIRRSLVQVSSISIDGKVECCHVHDLIRVMILDKFDDFNFCHHISEYGQSFFSGTIRRLSIASISDDLKECIESSHVRSLLCFTDKELPEHFVRRIPTKYKQLKVIDFKDVELRYVPKNLGGLIHLKFLSLRNNRHIKSLPKSISMLQNLETFDLRDTGVREMPKEIGKLRKLRHLLGDRMSLIQLKNCIGCITSLQTLHNVSLDGDGAGVLELITELGKLKELRELGLVGVVREHGSYLSSSINEMKCLEKLDIESKSKEKVIDLHLISSPPPTLRNLTLNGKLENFPEWIPELQNLVELRLVRSQLTDDPMKSLKNMKNLLSLFISDCAYEGESLHFQDEEFHKLKELCIANWDNLSSIVIEKGALCSLKMLTLYYIPQLKTVPIGIQHLEKLEVLRNWYMPTEFVESVSSDGGKEHWIIEHVPLVEFRTLDGTFIRHSKT</sequence>
<feature type="domain" description="NB-ARC" evidence="4">
    <location>
        <begin position="178"/>
        <end position="349"/>
    </location>
</feature>
<feature type="domain" description="Disease resistance protein winged helix" evidence="6">
    <location>
        <begin position="439"/>
        <end position="507"/>
    </location>
</feature>
<dbReference type="InterPro" id="IPR036388">
    <property type="entry name" value="WH-like_DNA-bd_sf"/>
</dbReference>
<protein>
    <submittedName>
        <fullName evidence="8">Disease resistance protein rpm1-like</fullName>
    </submittedName>
</protein>
<organism evidence="8 9">
    <name type="scientific">Trifolium pratense</name>
    <name type="common">Red clover</name>
    <dbReference type="NCBI Taxonomy" id="57577"/>
    <lineage>
        <taxon>Eukaryota</taxon>
        <taxon>Viridiplantae</taxon>
        <taxon>Streptophyta</taxon>
        <taxon>Embryophyta</taxon>
        <taxon>Tracheophyta</taxon>
        <taxon>Spermatophyta</taxon>
        <taxon>Magnoliopsida</taxon>
        <taxon>eudicotyledons</taxon>
        <taxon>Gunneridae</taxon>
        <taxon>Pentapetalae</taxon>
        <taxon>rosids</taxon>
        <taxon>fabids</taxon>
        <taxon>Fabales</taxon>
        <taxon>Fabaceae</taxon>
        <taxon>Papilionoideae</taxon>
        <taxon>50 kb inversion clade</taxon>
        <taxon>NPAAA clade</taxon>
        <taxon>Hologalegina</taxon>
        <taxon>IRL clade</taxon>
        <taxon>Trifolieae</taxon>
        <taxon>Trifolium</taxon>
    </lineage>
</organism>
<name>A0A2K3PD75_TRIPR</name>
<gene>
    <name evidence="8" type="ORF">L195_g009882</name>
</gene>
<evidence type="ECO:0000256" key="2">
    <source>
        <dbReference type="ARBA" id="ARBA00022741"/>
    </source>
</evidence>
<dbReference type="InterPro" id="IPR058922">
    <property type="entry name" value="WHD_DRP"/>
</dbReference>
<dbReference type="InterPro" id="IPR027417">
    <property type="entry name" value="P-loop_NTPase"/>
</dbReference>
<dbReference type="Pfam" id="PF18052">
    <property type="entry name" value="Rx_N"/>
    <property type="match status" value="1"/>
</dbReference>
<dbReference type="CDD" id="cd14798">
    <property type="entry name" value="RX-CC_like"/>
    <property type="match status" value="1"/>
</dbReference>
<dbReference type="Proteomes" id="UP000236291">
    <property type="component" value="Unassembled WGS sequence"/>
</dbReference>
<dbReference type="InterPro" id="IPR041118">
    <property type="entry name" value="Rx_N"/>
</dbReference>
<dbReference type="Gene3D" id="1.10.10.10">
    <property type="entry name" value="Winged helix-like DNA-binding domain superfamily/Winged helix DNA-binding domain"/>
    <property type="match status" value="1"/>
</dbReference>
<dbReference type="InterPro" id="IPR044974">
    <property type="entry name" value="Disease_R_plants"/>
</dbReference>
<dbReference type="ExpressionAtlas" id="A0A2K3PD75">
    <property type="expression patterns" value="baseline"/>
</dbReference>
<reference evidence="8 9" key="1">
    <citation type="journal article" date="2014" name="Am. J. Bot.">
        <title>Genome assembly and annotation for red clover (Trifolium pratense; Fabaceae).</title>
        <authorList>
            <person name="Istvanek J."/>
            <person name="Jaros M."/>
            <person name="Krenek A."/>
            <person name="Repkova J."/>
        </authorList>
    </citation>
    <scope>NUCLEOTIDE SEQUENCE [LARGE SCALE GENOMIC DNA]</scope>
    <source>
        <strain evidence="9">cv. Tatra</strain>
        <tissue evidence="8">Young leaves</tissue>
    </source>
</reference>
<dbReference type="PRINTS" id="PR00364">
    <property type="entry name" value="DISEASERSIST"/>
</dbReference>
<dbReference type="PANTHER" id="PTHR23155:SF1052">
    <property type="entry name" value="DISEASE RESISTANCE PROTEIN RPM1"/>
    <property type="match status" value="1"/>
</dbReference>
<dbReference type="Pfam" id="PF23559">
    <property type="entry name" value="WHD_DRP"/>
    <property type="match status" value="1"/>
</dbReference>
<dbReference type="AlphaFoldDB" id="A0A2K3PD75"/>
<dbReference type="Pfam" id="PF00931">
    <property type="entry name" value="NB-ARC"/>
    <property type="match status" value="1"/>
</dbReference>
<reference evidence="8 9" key="2">
    <citation type="journal article" date="2017" name="Front. Plant Sci.">
        <title>Gene Classification and Mining of Molecular Markers Useful in Red Clover (Trifolium pratense) Breeding.</title>
        <authorList>
            <person name="Istvanek J."/>
            <person name="Dluhosova J."/>
            <person name="Dluhos P."/>
            <person name="Patkova L."/>
            <person name="Nedelnik J."/>
            <person name="Repkova J."/>
        </authorList>
    </citation>
    <scope>NUCLEOTIDE SEQUENCE [LARGE SCALE GENOMIC DNA]</scope>
    <source>
        <strain evidence="9">cv. Tatra</strain>
        <tissue evidence="8">Young leaves</tissue>
    </source>
</reference>
<dbReference type="InterPro" id="IPR042197">
    <property type="entry name" value="Apaf_helical"/>
</dbReference>
<evidence type="ECO:0000259" key="5">
    <source>
        <dbReference type="Pfam" id="PF18052"/>
    </source>
</evidence>
<comment type="caution">
    <text evidence="8">The sequence shown here is derived from an EMBL/GenBank/DDBJ whole genome shotgun (WGS) entry which is preliminary data.</text>
</comment>
<evidence type="ECO:0000256" key="1">
    <source>
        <dbReference type="ARBA" id="ARBA00022737"/>
    </source>
</evidence>
<evidence type="ECO:0000313" key="8">
    <source>
        <dbReference type="EMBL" id="PNY13232.1"/>
    </source>
</evidence>